<dbReference type="Gene3D" id="3.30.300.30">
    <property type="match status" value="1"/>
</dbReference>
<feature type="domain" description="AMP-dependent synthetase/ligase" evidence="1">
    <location>
        <begin position="29"/>
        <end position="404"/>
    </location>
</feature>
<dbReference type="InterPro" id="IPR025110">
    <property type="entry name" value="AMP-bd_C"/>
</dbReference>
<dbReference type="GO" id="GO:0016877">
    <property type="term" value="F:ligase activity, forming carbon-sulfur bonds"/>
    <property type="evidence" value="ECO:0007669"/>
    <property type="project" value="UniProtKB-ARBA"/>
</dbReference>
<dbReference type="EMBL" id="BJNV01000040">
    <property type="protein sequence ID" value="GEC96306.1"/>
    <property type="molecule type" value="Genomic_DNA"/>
</dbReference>
<dbReference type="SUPFAM" id="SSF56801">
    <property type="entry name" value="Acetyl-CoA synthetase-like"/>
    <property type="match status" value="1"/>
</dbReference>
<dbReference type="Pfam" id="PF13193">
    <property type="entry name" value="AMP-binding_C"/>
    <property type="match status" value="1"/>
</dbReference>
<dbReference type="Pfam" id="PF00501">
    <property type="entry name" value="AMP-binding"/>
    <property type="match status" value="1"/>
</dbReference>
<dbReference type="OrthoDB" id="9766486at2"/>
<accession>A0A4Y4CVE6</accession>
<evidence type="ECO:0000259" key="2">
    <source>
        <dbReference type="Pfam" id="PF13193"/>
    </source>
</evidence>
<protein>
    <submittedName>
        <fullName evidence="3">AMP-binding protein</fullName>
    </submittedName>
</protein>
<dbReference type="NCBIfam" id="NF004837">
    <property type="entry name" value="PRK06187.1"/>
    <property type="match status" value="1"/>
</dbReference>
<dbReference type="InterPro" id="IPR042099">
    <property type="entry name" value="ANL_N_sf"/>
</dbReference>
<feature type="domain" description="AMP-binding enzyme C-terminal" evidence="2">
    <location>
        <begin position="454"/>
        <end position="536"/>
    </location>
</feature>
<evidence type="ECO:0000259" key="1">
    <source>
        <dbReference type="Pfam" id="PF00501"/>
    </source>
</evidence>
<evidence type="ECO:0000313" key="4">
    <source>
        <dbReference type="Proteomes" id="UP000318422"/>
    </source>
</evidence>
<sequence length="549" mass="60145">MPVRLIERTPDAYAYPLLIKQLLHTPLAVAPDQEITYMGGRRHSYRELRQRIGRLASMLAGLGVEAGDTVAMMDWDSHRYLECFFAVPMMGAILQTVNVRLTPEQILYTLNHARADVVLVNAEFLPILAAIAPRLETVKRFVLIEDAPAAVAPVDLAGEYEALLAAASPDYDFPDFDENAQATTFYTTGTTGLPKGVYFSHRQLVMHTLATAAALGSAPAQGRLHRDDVYMPITPMFHVHAWGLPYVATMLGLKQVYPGRYVPETLLKLVRDEGVTFSHCVPTILHMLLVHPLSKVIDLSRWKLIIGGSAMSQAQARAALARGIDAFTGYGMSETCPILSLAQLPTAALADGPEAQAALRAKTGIPLPLVDMRVVNEVLEEQPHDGQTVGEVVVRSPWLTQGYLHDPAASEALWQGGVLHTGDIGHVDAAGWLQITDRMKDVIKTGGEWTSSLQIEDVVAQHPAVAEVAVIGVPDEKWGERPLARVTLKPEHVGQVSEHEIRNFSARLIESTGVSRYGVLLQVQFVDVLPRTSVGKLNKRAMREEHGPH</sequence>
<dbReference type="InterPro" id="IPR050237">
    <property type="entry name" value="ATP-dep_AMP-bd_enzyme"/>
</dbReference>
<name>A0A4Y4CVE6_ZOORA</name>
<dbReference type="AlphaFoldDB" id="A0A4Y4CVE6"/>
<reference evidence="3 4" key="1">
    <citation type="submission" date="2019-06" db="EMBL/GenBank/DDBJ databases">
        <title>Whole genome shotgun sequence of Zoogloea ramigera NBRC 15342.</title>
        <authorList>
            <person name="Hosoyama A."/>
            <person name="Uohara A."/>
            <person name="Ohji S."/>
            <person name="Ichikawa N."/>
        </authorList>
    </citation>
    <scope>NUCLEOTIDE SEQUENCE [LARGE SCALE GENOMIC DNA]</scope>
    <source>
        <strain evidence="3 4">NBRC 15342</strain>
    </source>
</reference>
<comment type="caution">
    <text evidence="3">The sequence shown here is derived from an EMBL/GenBank/DDBJ whole genome shotgun (WGS) entry which is preliminary data.</text>
</comment>
<gene>
    <name evidence="3" type="ORF">ZRA01_23790</name>
</gene>
<dbReference type="PANTHER" id="PTHR43767">
    <property type="entry name" value="LONG-CHAIN-FATTY-ACID--COA LIGASE"/>
    <property type="match status" value="1"/>
</dbReference>
<dbReference type="PANTHER" id="PTHR43767:SF11">
    <property type="entry name" value="MEDIUM-CHAIN-FATTY-ACID--COA LIGASE"/>
    <property type="match status" value="1"/>
</dbReference>
<dbReference type="InterPro" id="IPR000873">
    <property type="entry name" value="AMP-dep_synth/lig_dom"/>
</dbReference>
<organism evidence="3 4">
    <name type="scientific">Zoogloea ramigera</name>
    <dbReference type="NCBI Taxonomy" id="350"/>
    <lineage>
        <taxon>Bacteria</taxon>
        <taxon>Pseudomonadati</taxon>
        <taxon>Pseudomonadota</taxon>
        <taxon>Betaproteobacteria</taxon>
        <taxon>Rhodocyclales</taxon>
        <taxon>Zoogloeaceae</taxon>
        <taxon>Zoogloea</taxon>
    </lineage>
</organism>
<dbReference type="Proteomes" id="UP000318422">
    <property type="component" value="Unassembled WGS sequence"/>
</dbReference>
<keyword evidence="4" id="KW-1185">Reference proteome</keyword>
<dbReference type="InterPro" id="IPR045851">
    <property type="entry name" value="AMP-bd_C_sf"/>
</dbReference>
<dbReference type="RefSeq" id="WP_141352483.1">
    <property type="nucleotide sequence ID" value="NZ_BJNV01000040.1"/>
</dbReference>
<dbReference type="Gene3D" id="3.40.50.12780">
    <property type="entry name" value="N-terminal domain of ligase-like"/>
    <property type="match status" value="1"/>
</dbReference>
<evidence type="ECO:0000313" key="3">
    <source>
        <dbReference type="EMBL" id="GEC96306.1"/>
    </source>
</evidence>
<proteinExistence type="predicted"/>